<dbReference type="Pfam" id="PF00664">
    <property type="entry name" value="ABC_membrane"/>
    <property type="match status" value="1"/>
</dbReference>
<feature type="transmembrane region" description="Helical" evidence="5">
    <location>
        <begin position="62"/>
        <end position="83"/>
    </location>
</feature>
<reference evidence="7" key="2">
    <citation type="submission" date="2021-04" db="EMBL/GenBank/DDBJ databases">
        <authorList>
            <person name="Gilroy R."/>
        </authorList>
    </citation>
    <scope>NUCLEOTIDE SEQUENCE</scope>
    <source>
        <strain evidence="7">ChiBcolR8-3208</strain>
    </source>
</reference>
<dbReference type="InterPro" id="IPR036640">
    <property type="entry name" value="ABC1_TM_sf"/>
</dbReference>
<dbReference type="PANTHER" id="PTHR43394:SF1">
    <property type="entry name" value="ATP-BINDING CASSETTE SUB-FAMILY B MEMBER 10, MITOCHONDRIAL"/>
    <property type="match status" value="1"/>
</dbReference>
<dbReference type="InterPro" id="IPR011527">
    <property type="entry name" value="ABC1_TM_dom"/>
</dbReference>
<dbReference type="PROSITE" id="PS50929">
    <property type="entry name" value="ABC_TM1F"/>
    <property type="match status" value="1"/>
</dbReference>
<dbReference type="GO" id="GO:0005886">
    <property type="term" value="C:plasma membrane"/>
    <property type="evidence" value="ECO:0007669"/>
    <property type="project" value="UniProtKB-SubCell"/>
</dbReference>
<dbReference type="CDD" id="cd18549">
    <property type="entry name" value="ABC_6TM_YwjA_like"/>
    <property type="match status" value="1"/>
</dbReference>
<evidence type="ECO:0000259" key="6">
    <source>
        <dbReference type="PROSITE" id="PS50929"/>
    </source>
</evidence>
<organism evidence="7 8">
    <name type="scientific">Candidatus Acutalibacter ornithocaccae</name>
    <dbReference type="NCBI Taxonomy" id="2838416"/>
    <lineage>
        <taxon>Bacteria</taxon>
        <taxon>Bacillati</taxon>
        <taxon>Bacillota</taxon>
        <taxon>Clostridia</taxon>
        <taxon>Eubacteriales</taxon>
        <taxon>Acutalibacteraceae</taxon>
        <taxon>Acutalibacter</taxon>
    </lineage>
</organism>
<dbReference type="GO" id="GO:0005524">
    <property type="term" value="F:ATP binding"/>
    <property type="evidence" value="ECO:0007669"/>
    <property type="project" value="UniProtKB-KW"/>
</dbReference>
<sequence length="294" mass="32383">MKTKKHTLKQILSFYKPYKGLFAADLLCSLIAAAIGLVLPLGAGYITDNVLTGDLSAAPGKILGVGALLLGLVLVQALCSYFMDYQGHAIGARMERDMRAQLFAHCQRLSFSYFDSHPIGDLMSRLTNDSLSLAEFFHHVPEDVLVNSIKFVGASLILWHIHWQMTLVILCFLPFMLAYTLYFNKKMAAALEQGREDMGEINAQAEDTLSAIRMVQSFGNEAVEAQKFHVRNEKFLESRKRGYKGEALCYGGMDAFSSLIPIAVVVVGGLSILQGSLALSELVVFLLYAASFQP</sequence>
<dbReference type="InterPro" id="IPR039421">
    <property type="entry name" value="Type_1_exporter"/>
</dbReference>
<evidence type="ECO:0000256" key="4">
    <source>
        <dbReference type="ARBA" id="ARBA00023136"/>
    </source>
</evidence>
<evidence type="ECO:0000256" key="5">
    <source>
        <dbReference type="SAM" id="Phobius"/>
    </source>
</evidence>
<gene>
    <name evidence="7" type="ORF">H9942_11790</name>
</gene>
<reference evidence="7" key="1">
    <citation type="journal article" date="2021" name="PeerJ">
        <title>Extensive microbial diversity within the chicken gut microbiome revealed by metagenomics and culture.</title>
        <authorList>
            <person name="Gilroy R."/>
            <person name="Ravi A."/>
            <person name="Getino M."/>
            <person name="Pursley I."/>
            <person name="Horton D.L."/>
            <person name="Alikhan N.F."/>
            <person name="Baker D."/>
            <person name="Gharbi K."/>
            <person name="Hall N."/>
            <person name="Watson M."/>
            <person name="Adriaenssens E.M."/>
            <person name="Foster-Nyarko E."/>
            <person name="Jarju S."/>
            <person name="Secka A."/>
            <person name="Antonio M."/>
            <person name="Oren A."/>
            <person name="Chaudhuri R.R."/>
            <person name="La Ragione R."/>
            <person name="Hildebrand F."/>
            <person name="Pallen M.J."/>
        </authorList>
    </citation>
    <scope>NUCLEOTIDE SEQUENCE</scope>
    <source>
        <strain evidence="7">ChiBcolR8-3208</strain>
    </source>
</reference>
<keyword evidence="3 5" id="KW-1133">Transmembrane helix</keyword>
<evidence type="ECO:0000256" key="3">
    <source>
        <dbReference type="ARBA" id="ARBA00022989"/>
    </source>
</evidence>
<dbReference type="Proteomes" id="UP000824214">
    <property type="component" value="Unassembled WGS sequence"/>
</dbReference>
<keyword evidence="7" id="KW-0067">ATP-binding</keyword>
<dbReference type="AlphaFoldDB" id="A0A9D2LZT0"/>
<accession>A0A9D2LZT0</accession>
<feature type="domain" description="ABC transmembrane type-1" evidence="6">
    <location>
        <begin position="26"/>
        <end position="294"/>
    </location>
</feature>
<keyword evidence="7" id="KW-0547">Nucleotide-binding</keyword>
<feature type="transmembrane region" description="Helical" evidence="5">
    <location>
        <begin position="167"/>
        <end position="184"/>
    </location>
</feature>
<dbReference type="EMBL" id="DWXZ01000253">
    <property type="protein sequence ID" value="HJB38726.1"/>
    <property type="molecule type" value="Genomic_DNA"/>
</dbReference>
<keyword evidence="2 5" id="KW-0812">Transmembrane</keyword>
<keyword evidence="4 5" id="KW-0472">Membrane</keyword>
<comment type="caution">
    <text evidence="7">The sequence shown here is derived from an EMBL/GenBank/DDBJ whole genome shotgun (WGS) entry which is preliminary data.</text>
</comment>
<evidence type="ECO:0000256" key="2">
    <source>
        <dbReference type="ARBA" id="ARBA00022692"/>
    </source>
</evidence>
<proteinExistence type="predicted"/>
<dbReference type="SUPFAM" id="SSF90123">
    <property type="entry name" value="ABC transporter transmembrane region"/>
    <property type="match status" value="1"/>
</dbReference>
<feature type="transmembrane region" description="Helical" evidence="5">
    <location>
        <begin position="21"/>
        <end position="42"/>
    </location>
</feature>
<dbReference type="GO" id="GO:0015421">
    <property type="term" value="F:ABC-type oligopeptide transporter activity"/>
    <property type="evidence" value="ECO:0007669"/>
    <property type="project" value="TreeGrafter"/>
</dbReference>
<evidence type="ECO:0000313" key="8">
    <source>
        <dbReference type="Proteomes" id="UP000824214"/>
    </source>
</evidence>
<protein>
    <submittedName>
        <fullName evidence="7">ABC transporter ATP-binding protein</fullName>
    </submittedName>
</protein>
<comment type="subcellular location">
    <subcellularLocation>
        <location evidence="1">Cell membrane</location>
        <topology evidence="1">Multi-pass membrane protein</topology>
    </subcellularLocation>
</comment>
<evidence type="ECO:0000256" key="1">
    <source>
        <dbReference type="ARBA" id="ARBA00004651"/>
    </source>
</evidence>
<dbReference type="PANTHER" id="PTHR43394">
    <property type="entry name" value="ATP-DEPENDENT PERMEASE MDL1, MITOCHONDRIAL"/>
    <property type="match status" value="1"/>
</dbReference>
<evidence type="ECO:0000313" key="7">
    <source>
        <dbReference type="EMBL" id="HJB38726.1"/>
    </source>
</evidence>
<name>A0A9D2LZT0_9FIRM</name>
<dbReference type="Gene3D" id="1.20.1560.10">
    <property type="entry name" value="ABC transporter type 1, transmembrane domain"/>
    <property type="match status" value="1"/>
</dbReference>